<evidence type="ECO:0000256" key="1">
    <source>
        <dbReference type="ARBA" id="ARBA00022801"/>
    </source>
</evidence>
<dbReference type="SUPFAM" id="SSF49785">
    <property type="entry name" value="Galactose-binding domain-like"/>
    <property type="match status" value="1"/>
</dbReference>
<dbReference type="NCBIfam" id="TIGR00976">
    <property type="entry name" value="CocE_NonD"/>
    <property type="match status" value="2"/>
</dbReference>
<dbReference type="InterPro" id="IPR005674">
    <property type="entry name" value="CocE/Ser_esterase"/>
</dbReference>
<dbReference type="Pfam" id="PF08530">
    <property type="entry name" value="PepX_C"/>
    <property type="match status" value="1"/>
</dbReference>
<protein>
    <recommendedName>
        <fullName evidence="2">Xaa-Pro dipeptidyl-peptidase C-terminal domain-containing protein</fullName>
    </recommendedName>
</protein>
<accession>A0A0F9Q1J2</accession>
<evidence type="ECO:0000259" key="2">
    <source>
        <dbReference type="SMART" id="SM00939"/>
    </source>
</evidence>
<dbReference type="PANTHER" id="PTHR43056">
    <property type="entry name" value="PEPTIDASE S9 PROLYL OLIGOPEPTIDASE"/>
    <property type="match status" value="1"/>
</dbReference>
<dbReference type="GO" id="GO:0008239">
    <property type="term" value="F:dipeptidyl-peptidase activity"/>
    <property type="evidence" value="ECO:0007669"/>
    <property type="project" value="InterPro"/>
</dbReference>
<dbReference type="Gene3D" id="2.60.120.260">
    <property type="entry name" value="Galactose-binding domain-like"/>
    <property type="match status" value="1"/>
</dbReference>
<dbReference type="InterPro" id="IPR029058">
    <property type="entry name" value="AB_hydrolase_fold"/>
</dbReference>
<dbReference type="SMART" id="SM00939">
    <property type="entry name" value="PepX_C"/>
    <property type="match status" value="1"/>
</dbReference>
<dbReference type="EMBL" id="LAZR01001971">
    <property type="protein sequence ID" value="KKN36354.1"/>
    <property type="molecule type" value="Genomic_DNA"/>
</dbReference>
<dbReference type="AlphaFoldDB" id="A0A0F9Q1J2"/>
<dbReference type="InterPro" id="IPR000383">
    <property type="entry name" value="Xaa-Pro-like_dom"/>
</dbReference>
<sequence>MSKPKKEILMVRNMRRSLLITLSLALLITTTVANSQSRLPNVTHEGIEIKEIWIPMPDGVRLAASLFMPADRKATAKFPVLLEYLPYRKDESRKGRFAQFSYFISRGYVVARVDIRGSGTSEGKLIEYEYTDQEQEDGEVVIDWLSKQAWSTGKVGMFGISWGAFNSIQMAMRNPSALKAIVAIMGTDDLFRDDVHFIDGMMHVDSYEFGQDIANILPAPPDYVIDEAYFRDRFDTEPWLLIYKRQQHDGPFWNRASLNSDYSSIKIPTFVIGGWYDGYRDSVPRMLEKLEAPVKGIMGPWAHTLPNFPYPKPGMEWRHEAVRWFDHWLKGDDTGIMDEPRFAVYVREWHPPGAVDKVPGYWRWEDGWPIERTKKLALYAHADHTLSSAKSVGGDGQTHKLRYLPTVGVEASGNVNWWGDFPWDQRGTDAYSLVYDTDPLDQDLEILGFPRAILHVAADAPLANWIVRVSDIAPDGTVTQVAGAGLSGAHRKSSEEPEALVPGQVYKLAYDLHFTSWVFPKGHRIRLAVNNALWPMIWPTPYAMTTTLDVEGANSSHIILPVMPESDRTGPEFLPPAKNPQLPGYANLKLDDESVSGYAETRSIERIPPASKTRIVASGASGSVYPWATIKYWENLVHEAQDNDPAKASVTGETRYTVELEDRTLTVEGVLSFTSDGKNFFYRYTRRVLENGKLIREKTWEETIPRHHH</sequence>
<name>A0A0F9Q1J2_9ZZZZ</name>
<keyword evidence="1" id="KW-0378">Hydrolase</keyword>
<dbReference type="InterPro" id="IPR013736">
    <property type="entry name" value="Xaa-Pro_dipept_C"/>
</dbReference>
<feature type="domain" description="Xaa-Pro dipeptidyl-peptidase C-terminal" evidence="2">
    <location>
        <begin position="322"/>
        <end position="578"/>
    </location>
</feature>
<evidence type="ECO:0000313" key="3">
    <source>
        <dbReference type="EMBL" id="KKN36354.1"/>
    </source>
</evidence>
<dbReference type="InterPro" id="IPR008979">
    <property type="entry name" value="Galactose-bd-like_sf"/>
</dbReference>
<dbReference type="SUPFAM" id="SSF53474">
    <property type="entry name" value="alpha/beta-Hydrolases"/>
    <property type="match status" value="1"/>
</dbReference>
<dbReference type="InterPro" id="IPR050585">
    <property type="entry name" value="Xaa-Pro_dipeptidyl-ppase/CocE"/>
</dbReference>
<dbReference type="Pfam" id="PF02129">
    <property type="entry name" value="Peptidase_S15"/>
    <property type="match status" value="1"/>
</dbReference>
<reference evidence="3" key="1">
    <citation type="journal article" date="2015" name="Nature">
        <title>Complex archaea that bridge the gap between prokaryotes and eukaryotes.</title>
        <authorList>
            <person name="Spang A."/>
            <person name="Saw J.H."/>
            <person name="Jorgensen S.L."/>
            <person name="Zaremba-Niedzwiedzka K."/>
            <person name="Martijn J."/>
            <person name="Lind A.E."/>
            <person name="van Eijk R."/>
            <person name="Schleper C."/>
            <person name="Guy L."/>
            <person name="Ettema T.J."/>
        </authorList>
    </citation>
    <scope>NUCLEOTIDE SEQUENCE</scope>
</reference>
<proteinExistence type="predicted"/>
<dbReference type="Gene3D" id="3.40.50.1820">
    <property type="entry name" value="alpha/beta hydrolase"/>
    <property type="match status" value="2"/>
</dbReference>
<organism evidence="3">
    <name type="scientific">marine sediment metagenome</name>
    <dbReference type="NCBI Taxonomy" id="412755"/>
    <lineage>
        <taxon>unclassified sequences</taxon>
        <taxon>metagenomes</taxon>
        <taxon>ecological metagenomes</taxon>
    </lineage>
</organism>
<gene>
    <name evidence="3" type="ORF">LCGC14_0774550</name>
</gene>
<comment type="caution">
    <text evidence="3">The sequence shown here is derived from an EMBL/GenBank/DDBJ whole genome shotgun (WGS) entry which is preliminary data.</text>
</comment>
<dbReference type="PANTHER" id="PTHR43056:SF10">
    <property type="entry name" value="COCE_NOND FAMILY, PUTATIVE (AFU_ORTHOLOGUE AFUA_7G00600)-RELATED"/>
    <property type="match status" value="1"/>
</dbReference>